<keyword evidence="1" id="KW-0472">Membrane</keyword>
<dbReference type="EMBL" id="KQ982612">
    <property type="protein sequence ID" value="KYQ53854.1"/>
    <property type="molecule type" value="Genomic_DNA"/>
</dbReference>
<dbReference type="Proteomes" id="UP000075809">
    <property type="component" value="Unassembled WGS sequence"/>
</dbReference>
<protein>
    <submittedName>
        <fullName evidence="2">Uncharacterized protein</fullName>
    </submittedName>
</protein>
<evidence type="ECO:0000256" key="1">
    <source>
        <dbReference type="SAM" id="Phobius"/>
    </source>
</evidence>
<name>A0A151X0T3_9HYME</name>
<keyword evidence="3" id="KW-1185">Reference proteome</keyword>
<keyword evidence="1" id="KW-0812">Transmembrane</keyword>
<keyword evidence="1" id="KW-1133">Transmembrane helix</keyword>
<sequence>MSIDVIDGRRIIAFTMPYEGQLSVEVAGRLMELERAGIWMSRVTHIPRGTAVVYRISLVQEVDVVSSKPVKRMETKRRTGACAGGYENRGAISRTTTSTSGHLAAPAIEWLCQINNDLWGRCTTAEKRASSFDPTIYLDEPGKIGAGYRLVIISKRPSFGTLLGLSAITMTDKIFNLLFVPIFTSAVRIISSTILKESIWLLHVTGGSFVLNSILIIVMIAN</sequence>
<reference evidence="2 3" key="1">
    <citation type="submission" date="2015-09" db="EMBL/GenBank/DDBJ databases">
        <title>Trachymyrmex zeteki WGS genome.</title>
        <authorList>
            <person name="Nygaard S."/>
            <person name="Hu H."/>
            <person name="Boomsma J."/>
            <person name="Zhang G."/>
        </authorList>
    </citation>
    <scope>NUCLEOTIDE SEQUENCE [LARGE SCALE GENOMIC DNA]</scope>
    <source>
        <strain evidence="2">Tzet28-1</strain>
        <tissue evidence="2">Whole body</tissue>
    </source>
</reference>
<proteinExistence type="predicted"/>
<gene>
    <name evidence="2" type="ORF">ALC60_07213</name>
</gene>
<evidence type="ECO:0000313" key="3">
    <source>
        <dbReference type="Proteomes" id="UP000075809"/>
    </source>
</evidence>
<dbReference type="AlphaFoldDB" id="A0A151X0T3"/>
<accession>A0A151X0T3</accession>
<evidence type="ECO:0000313" key="2">
    <source>
        <dbReference type="EMBL" id="KYQ53854.1"/>
    </source>
</evidence>
<organism evidence="2 3">
    <name type="scientific">Mycetomoellerius zeteki</name>
    <dbReference type="NCBI Taxonomy" id="64791"/>
    <lineage>
        <taxon>Eukaryota</taxon>
        <taxon>Metazoa</taxon>
        <taxon>Ecdysozoa</taxon>
        <taxon>Arthropoda</taxon>
        <taxon>Hexapoda</taxon>
        <taxon>Insecta</taxon>
        <taxon>Pterygota</taxon>
        <taxon>Neoptera</taxon>
        <taxon>Endopterygota</taxon>
        <taxon>Hymenoptera</taxon>
        <taxon>Apocrita</taxon>
        <taxon>Aculeata</taxon>
        <taxon>Formicoidea</taxon>
        <taxon>Formicidae</taxon>
        <taxon>Myrmicinae</taxon>
        <taxon>Mycetomoellerius</taxon>
    </lineage>
</organism>
<feature type="transmembrane region" description="Helical" evidence="1">
    <location>
        <begin position="200"/>
        <end position="221"/>
    </location>
</feature>